<gene>
    <name evidence="1" type="ORF">A4V09_23570</name>
</gene>
<dbReference type="Proteomes" id="UP000092574">
    <property type="component" value="Chromosome"/>
</dbReference>
<dbReference type="RefSeq" id="WP_065544540.1">
    <property type="nucleotide sequence ID" value="NZ_CP015405.2"/>
</dbReference>
<sequence length="141" mass="16826">MKVKLGVILDAIEMADDNYTYFLDLETGESVFLADELITGLDNEGLEDEIEENPERYLRLPTKFEIHEYHIMEEFIWTLKGEKADKLECAIRGRGAFRRFKDMVDRMGISQQWYDFQAEYYRKLATQWCREQGLEYEEESL</sequence>
<dbReference type="KEGG" id="byl:A4V09_23570"/>
<organism evidence="1 2">
    <name type="scientific">Blautia pseudococcoides</name>
    <dbReference type="NCBI Taxonomy" id="1796616"/>
    <lineage>
        <taxon>Bacteria</taxon>
        <taxon>Bacillati</taxon>
        <taxon>Bacillota</taxon>
        <taxon>Clostridia</taxon>
        <taxon>Lachnospirales</taxon>
        <taxon>Lachnospiraceae</taxon>
        <taxon>Blautia</taxon>
    </lineage>
</organism>
<accession>A0A1C7IJ97</accession>
<protein>
    <submittedName>
        <fullName evidence="1">Uncharacterized protein</fullName>
    </submittedName>
</protein>
<dbReference type="OrthoDB" id="48384at2"/>
<evidence type="ECO:0000313" key="1">
    <source>
        <dbReference type="EMBL" id="ANU78459.1"/>
    </source>
</evidence>
<dbReference type="AlphaFoldDB" id="A0A1C7IJ97"/>
<keyword evidence="2" id="KW-1185">Reference proteome</keyword>
<proteinExistence type="predicted"/>
<dbReference type="EMBL" id="CP015405">
    <property type="protein sequence ID" value="ANU78459.1"/>
    <property type="molecule type" value="Genomic_DNA"/>
</dbReference>
<dbReference type="STRING" id="1796616.A4V09_23570"/>
<evidence type="ECO:0000313" key="2">
    <source>
        <dbReference type="Proteomes" id="UP000092574"/>
    </source>
</evidence>
<reference evidence="1" key="1">
    <citation type="submission" date="2017-04" db="EMBL/GenBank/DDBJ databases">
        <title>Complete Genome Sequences of Twelve Strains of a Stable Defined Moderately Diverse Mouse Microbiota 2 (sDMDMm2).</title>
        <authorList>
            <person name="Uchimura Y."/>
            <person name="Wyss M."/>
            <person name="Brugiroux S."/>
            <person name="Limenitakis J.P."/>
            <person name="Stecher B."/>
            <person name="McCoy K.D."/>
            <person name="Macpherson A.J."/>
        </authorList>
    </citation>
    <scope>NUCLEOTIDE SEQUENCE</scope>
    <source>
        <strain evidence="1">YL58</strain>
    </source>
</reference>
<name>A0A1C7IJ97_9FIRM</name>
<dbReference type="Pfam" id="PF03682">
    <property type="entry name" value="UPF0158"/>
    <property type="match status" value="1"/>
</dbReference>
<dbReference type="InterPro" id="IPR005361">
    <property type="entry name" value="UPF0158"/>
</dbReference>